<comment type="similarity">
    <text evidence="1">Belongs to the eukaryotic ribosomal protein eL28 family.</text>
</comment>
<dbReference type="GO" id="GO:1990904">
    <property type="term" value="C:ribonucleoprotein complex"/>
    <property type="evidence" value="ECO:0007669"/>
    <property type="project" value="UniProtKB-KW"/>
</dbReference>
<name>A0A9J2PX35_ASCLU</name>
<keyword evidence="3" id="KW-0687">Ribonucleoprotein</keyword>
<proteinExistence type="inferred from homology"/>
<evidence type="ECO:0000256" key="2">
    <source>
        <dbReference type="ARBA" id="ARBA00022980"/>
    </source>
</evidence>
<evidence type="ECO:0000256" key="4">
    <source>
        <dbReference type="ARBA" id="ARBA00035223"/>
    </source>
</evidence>
<dbReference type="InterPro" id="IPR002672">
    <property type="entry name" value="Ribosomal_eL28"/>
</dbReference>
<dbReference type="Gene3D" id="3.30.390.110">
    <property type="match status" value="1"/>
</dbReference>
<dbReference type="Pfam" id="PF01778">
    <property type="entry name" value="Ribosomal_L28e"/>
    <property type="match status" value="1"/>
</dbReference>
<accession>A0A9J2PX35</accession>
<organism evidence="7 8">
    <name type="scientific">Ascaris lumbricoides</name>
    <name type="common">Giant roundworm</name>
    <dbReference type="NCBI Taxonomy" id="6252"/>
    <lineage>
        <taxon>Eukaryota</taxon>
        <taxon>Metazoa</taxon>
        <taxon>Ecdysozoa</taxon>
        <taxon>Nematoda</taxon>
        <taxon>Chromadorea</taxon>
        <taxon>Rhabditida</taxon>
        <taxon>Spirurina</taxon>
        <taxon>Ascaridomorpha</taxon>
        <taxon>Ascaridoidea</taxon>
        <taxon>Ascarididae</taxon>
        <taxon>Ascaris</taxon>
    </lineage>
</organism>
<evidence type="ECO:0000256" key="3">
    <source>
        <dbReference type="ARBA" id="ARBA00023274"/>
    </source>
</evidence>
<sequence length="180" mass="20630">MKTRSLSRCAACIRTILRTPPQRCNILNSVATYFGQKKREMANVSPDLQWQVIRKTSSFIRRQRGIPKHFSTEKFNLKGVNSIRFNGLIHKKAIDIRPTNDNKAIVISTKIRTKTSLPAKSVVAVTLKKDSRKSLKSVKNVTKHYRRSQLMLAQRRASQLLRSLKPIASRRGRHVRKAEA</sequence>
<reference evidence="8" key="1">
    <citation type="submission" date="2023-03" db="UniProtKB">
        <authorList>
            <consortium name="WormBaseParasite"/>
        </authorList>
    </citation>
    <scope>IDENTIFICATION</scope>
</reference>
<feature type="domain" description="Ribosomal eL28/Mak16" evidence="6">
    <location>
        <begin position="48"/>
        <end position="163"/>
    </location>
</feature>
<protein>
    <recommendedName>
        <fullName evidence="4">Large ribosomal subunit protein eL28</fullName>
    </recommendedName>
    <alternativeName>
        <fullName evidence="5">60S ribosomal protein L28</fullName>
    </alternativeName>
</protein>
<keyword evidence="2" id="KW-0689">Ribosomal protein</keyword>
<evidence type="ECO:0000256" key="5">
    <source>
        <dbReference type="ARBA" id="ARBA00035330"/>
    </source>
</evidence>
<dbReference type="PANTHER" id="PTHR10544">
    <property type="entry name" value="60S RIBOSOMAL PROTEIN L28"/>
    <property type="match status" value="1"/>
</dbReference>
<evidence type="ECO:0000259" key="6">
    <source>
        <dbReference type="Pfam" id="PF01778"/>
    </source>
</evidence>
<dbReference type="AlphaFoldDB" id="A0A9J2PX35"/>
<evidence type="ECO:0000313" key="7">
    <source>
        <dbReference type="Proteomes" id="UP000036681"/>
    </source>
</evidence>
<dbReference type="InterPro" id="IPR029004">
    <property type="entry name" value="Ribosomal_eL28/Mak16"/>
</dbReference>
<keyword evidence="7" id="KW-1185">Reference proteome</keyword>
<dbReference type="GO" id="GO:0003735">
    <property type="term" value="F:structural constituent of ribosome"/>
    <property type="evidence" value="ECO:0007669"/>
    <property type="project" value="InterPro"/>
</dbReference>
<evidence type="ECO:0000256" key="1">
    <source>
        <dbReference type="ARBA" id="ARBA00007926"/>
    </source>
</evidence>
<dbReference type="GO" id="GO:0005840">
    <property type="term" value="C:ribosome"/>
    <property type="evidence" value="ECO:0007669"/>
    <property type="project" value="UniProtKB-KW"/>
</dbReference>
<dbReference type="Proteomes" id="UP000036681">
    <property type="component" value="Unplaced"/>
</dbReference>
<dbReference type="GO" id="GO:0006412">
    <property type="term" value="P:translation"/>
    <property type="evidence" value="ECO:0007669"/>
    <property type="project" value="InterPro"/>
</dbReference>
<evidence type="ECO:0000313" key="8">
    <source>
        <dbReference type="WBParaSite" id="ALUE_0001384401-mRNA-1"/>
    </source>
</evidence>
<dbReference type="WBParaSite" id="ALUE_0001384401-mRNA-1">
    <property type="protein sequence ID" value="ALUE_0001384401-mRNA-1"/>
    <property type="gene ID" value="ALUE_0001384401"/>
</dbReference>